<keyword evidence="4" id="KW-0645">Protease</keyword>
<dbReference type="AlphaFoldDB" id="H5US82"/>
<keyword evidence="5" id="KW-1185">Reference proteome</keyword>
<protein>
    <submittedName>
        <fullName evidence="4">D-alanyl-D-alanine carboxypeptidase</fullName>
    </submittedName>
</protein>
<reference evidence="4 5" key="1">
    <citation type="submission" date="2012-02" db="EMBL/GenBank/DDBJ databases">
        <title>Whole genome shotgun sequence of Mobilicoccus pelagius NBRC 104925.</title>
        <authorList>
            <person name="Yoshida Y."/>
            <person name="Hosoyama A."/>
            <person name="Tsuchikane K."/>
            <person name="Katsumata H."/>
            <person name="Yamazaki S."/>
            <person name="Fujita N."/>
        </authorList>
    </citation>
    <scope>NUCLEOTIDE SEQUENCE [LARGE SCALE GENOMIC DNA]</scope>
    <source>
        <strain evidence="4 5">NBRC 104925</strain>
    </source>
</reference>
<keyword evidence="2" id="KW-0378">Hydrolase</keyword>
<organism evidence="4 5">
    <name type="scientific">Mobilicoccus pelagius NBRC 104925</name>
    <dbReference type="NCBI Taxonomy" id="1089455"/>
    <lineage>
        <taxon>Bacteria</taxon>
        <taxon>Bacillati</taxon>
        <taxon>Actinomycetota</taxon>
        <taxon>Actinomycetes</taxon>
        <taxon>Micrococcales</taxon>
        <taxon>Dermatophilaceae</taxon>
        <taxon>Mobilicoccus</taxon>
    </lineage>
</organism>
<dbReference type="NCBIfam" id="TIGR00666">
    <property type="entry name" value="PBP4"/>
    <property type="match status" value="1"/>
</dbReference>
<name>H5US82_9MICO</name>
<dbReference type="InterPro" id="IPR000667">
    <property type="entry name" value="Peptidase_S13"/>
</dbReference>
<feature type="region of interest" description="Disordered" evidence="3">
    <location>
        <begin position="65"/>
        <end position="95"/>
    </location>
</feature>
<feature type="compositionally biased region" description="Basic residues" evidence="3">
    <location>
        <begin position="1"/>
        <end position="11"/>
    </location>
</feature>
<dbReference type="InterPro" id="IPR012338">
    <property type="entry name" value="Beta-lactam/transpept-like"/>
</dbReference>
<dbReference type="Proteomes" id="UP000004367">
    <property type="component" value="Unassembled WGS sequence"/>
</dbReference>
<dbReference type="PANTHER" id="PTHR30023:SF0">
    <property type="entry name" value="PENICILLIN-SENSITIVE CARBOXYPEPTIDASE A"/>
    <property type="match status" value="1"/>
</dbReference>
<proteinExistence type="inferred from homology"/>
<feature type="compositionally biased region" description="Low complexity" evidence="3">
    <location>
        <begin position="65"/>
        <end position="86"/>
    </location>
</feature>
<dbReference type="Pfam" id="PF02113">
    <property type="entry name" value="Peptidase_S13"/>
    <property type="match status" value="2"/>
</dbReference>
<accession>H5US82</accession>
<dbReference type="SUPFAM" id="SSF56601">
    <property type="entry name" value="beta-lactamase/transpeptidase-like"/>
    <property type="match status" value="1"/>
</dbReference>
<evidence type="ECO:0000313" key="5">
    <source>
        <dbReference type="Proteomes" id="UP000004367"/>
    </source>
</evidence>
<dbReference type="EMBL" id="BAFE01000053">
    <property type="protein sequence ID" value="GAB48590.1"/>
    <property type="molecule type" value="Genomic_DNA"/>
</dbReference>
<dbReference type="eggNOG" id="COG2027">
    <property type="taxonomic scope" value="Bacteria"/>
</dbReference>
<comment type="caution">
    <text evidence="4">The sequence shown here is derived from an EMBL/GenBank/DDBJ whole genome shotgun (WGS) entry which is preliminary data.</text>
</comment>
<gene>
    <name evidence="4" type="primary">dac</name>
    <name evidence="4" type="ORF">MOPEL_074_00770</name>
</gene>
<evidence type="ECO:0000313" key="4">
    <source>
        <dbReference type="EMBL" id="GAB48590.1"/>
    </source>
</evidence>
<keyword evidence="4" id="KW-0121">Carboxypeptidase</keyword>
<dbReference type="GO" id="GO:0004185">
    <property type="term" value="F:serine-type carboxypeptidase activity"/>
    <property type="evidence" value="ECO:0007669"/>
    <property type="project" value="InterPro"/>
</dbReference>
<dbReference type="STRING" id="1089455.MOPEL_074_00770"/>
<evidence type="ECO:0000256" key="1">
    <source>
        <dbReference type="ARBA" id="ARBA00006096"/>
    </source>
</evidence>
<dbReference type="RefSeq" id="WP_009482488.1">
    <property type="nucleotide sequence ID" value="NZ_BAFE01000053.1"/>
</dbReference>
<dbReference type="OrthoDB" id="56883at2"/>
<evidence type="ECO:0000256" key="2">
    <source>
        <dbReference type="ARBA" id="ARBA00022801"/>
    </source>
</evidence>
<dbReference type="GO" id="GO:0000270">
    <property type="term" value="P:peptidoglycan metabolic process"/>
    <property type="evidence" value="ECO:0007669"/>
    <property type="project" value="TreeGrafter"/>
</dbReference>
<sequence length="501" mass="49853">MGSNRRARVGRRTGQGSDDAPTVGVVGGRRRALAGALAAVTALGGYVALDVADIVPGVLTTDTRAGAPAPGAPTPAGDAQPDTDPAQAPPAPPLAALATDAPLPQGETLRARLAPVLANPALGPSVGLDVRDGLTGKRLVAADPDTPRTPASTTKLLSAAAIAHTADPAATFTTRAVTGAGDGDVVLVAGGDTLLAPGKGDPAAVAGRAGLADLARQVARSLQKQGRSSVRVHLDDTFAAGPALAPTWEPGDVSLGLVGPVTMLGTTDARALPGHPAPADPALHATSVFATELARAGVTVTGRPDRTRAPEDATELGAVHSAPLVDVLALALDESDNTLTESLARSTAAGQGVAPEFPTVADWVRGRLGESGLDIRRIALVDTSGLSRDTRAPASALGDLLAGATTGKDPRFADVVARLPVAGLTGTLGERFHDPVARPAAGLARAKTGTLTGVHALAGTVVDADGRLLVYGVLADRAGGTPEARAALDSMVATLASCGCR</sequence>
<evidence type="ECO:0000256" key="3">
    <source>
        <dbReference type="SAM" id="MobiDB-lite"/>
    </source>
</evidence>
<comment type="similarity">
    <text evidence="1">Belongs to the peptidase S13 family.</text>
</comment>
<dbReference type="Gene3D" id="3.40.710.10">
    <property type="entry name" value="DD-peptidase/beta-lactamase superfamily"/>
    <property type="match status" value="2"/>
</dbReference>
<dbReference type="PANTHER" id="PTHR30023">
    <property type="entry name" value="D-ALANYL-D-ALANINE CARBOXYPEPTIDASE"/>
    <property type="match status" value="1"/>
</dbReference>
<dbReference type="PRINTS" id="PR00922">
    <property type="entry name" value="DADACBPTASE3"/>
</dbReference>
<feature type="region of interest" description="Disordered" evidence="3">
    <location>
        <begin position="1"/>
        <end position="24"/>
    </location>
</feature>
<dbReference type="GO" id="GO:0006508">
    <property type="term" value="P:proteolysis"/>
    <property type="evidence" value="ECO:0007669"/>
    <property type="project" value="InterPro"/>
</dbReference>